<reference evidence="1 2" key="1">
    <citation type="submission" date="2019-03" db="EMBL/GenBank/DDBJ databases">
        <title>Horizontal Gene Transfer Machinery in Histophilus somni.</title>
        <authorList>
            <person name="Mostafa Nazari M."/>
            <person name="Liljebjelke K."/>
        </authorList>
    </citation>
    <scope>NUCLEOTIDE SEQUENCE [LARGE SCALE GENOMIC DNA]</scope>
    <source>
        <strain evidence="1 2">UOC-EPH-KLM-04</strain>
    </source>
</reference>
<name>A0AAX2S039_HISSO</name>
<dbReference type="EMBL" id="SNRV01000144">
    <property type="protein sequence ID" value="TEW24157.1"/>
    <property type="molecule type" value="Genomic_DNA"/>
</dbReference>
<protein>
    <submittedName>
        <fullName evidence="1">Uncharacterized protein</fullName>
    </submittedName>
</protein>
<evidence type="ECO:0000313" key="2">
    <source>
        <dbReference type="Proteomes" id="UP000297565"/>
    </source>
</evidence>
<dbReference type="AlphaFoldDB" id="A0AAX2S039"/>
<sequence length="83" mass="8729">PNGMETNAINVKDLSEVAKAIVEKGLKFQGNDNQDVTRKLGETLKIVGKGDKANSITVADNNIKVSKNSSGDGLEIGLSDTLT</sequence>
<organism evidence="1 2">
    <name type="scientific">Histophilus somni</name>
    <name type="common">Haemophilus somnus</name>
    <dbReference type="NCBI Taxonomy" id="731"/>
    <lineage>
        <taxon>Bacteria</taxon>
        <taxon>Pseudomonadati</taxon>
        <taxon>Pseudomonadota</taxon>
        <taxon>Gammaproteobacteria</taxon>
        <taxon>Pasteurellales</taxon>
        <taxon>Pasteurellaceae</taxon>
        <taxon>Histophilus</taxon>
    </lineage>
</organism>
<proteinExistence type="predicted"/>
<evidence type="ECO:0000313" key="1">
    <source>
        <dbReference type="EMBL" id="TEW24157.1"/>
    </source>
</evidence>
<dbReference type="RefSeq" id="WP_134244559.1">
    <property type="nucleotide sequence ID" value="NZ_SNRV01000144.1"/>
</dbReference>
<feature type="non-terminal residue" evidence="1">
    <location>
        <position position="83"/>
    </location>
</feature>
<comment type="caution">
    <text evidence="1">The sequence shown here is derived from an EMBL/GenBank/DDBJ whole genome shotgun (WGS) entry which is preliminary data.</text>
</comment>
<feature type="non-terminal residue" evidence="1">
    <location>
        <position position="1"/>
    </location>
</feature>
<accession>A0AAX2S039</accession>
<dbReference type="Proteomes" id="UP000297565">
    <property type="component" value="Unassembled WGS sequence"/>
</dbReference>
<gene>
    <name evidence="1" type="ORF">E2R48_10895</name>
</gene>